<evidence type="ECO:0000256" key="1">
    <source>
        <dbReference type="SAM" id="Coils"/>
    </source>
</evidence>
<name>A0ABP1PTF4_9HEXA</name>
<proteinExistence type="predicted"/>
<dbReference type="Proteomes" id="UP001642540">
    <property type="component" value="Unassembled WGS sequence"/>
</dbReference>
<evidence type="ECO:0000313" key="3">
    <source>
        <dbReference type="Proteomes" id="UP001642540"/>
    </source>
</evidence>
<feature type="coiled-coil region" evidence="1">
    <location>
        <begin position="96"/>
        <end position="155"/>
    </location>
</feature>
<protein>
    <submittedName>
        <fullName evidence="2">Uncharacterized protein</fullName>
    </submittedName>
</protein>
<gene>
    <name evidence="2" type="ORF">ODALV1_LOCUS3620</name>
</gene>
<comment type="caution">
    <text evidence="2">The sequence shown here is derived from an EMBL/GenBank/DDBJ whole genome shotgun (WGS) entry which is preliminary data.</text>
</comment>
<dbReference type="EMBL" id="CAXLJM020000012">
    <property type="protein sequence ID" value="CAL8076872.1"/>
    <property type="molecule type" value="Genomic_DNA"/>
</dbReference>
<reference evidence="2 3" key="1">
    <citation type="submission" date="2024-08" db="EMBL/GenBank/DDBJ databases">
        <authorList>
            <person name="Cucini C."/>
            <person name="Frati F."/>
        </authorList>
    </citation>
    <scope>NUCLEOTIDE SEQUENCE [LARGE SCALE GENOMIC DNA]</scope>
</reference>
<sequence length="230" mass="26508">MCIPRTIQICPEEISTPSHLTMAGFIDLVPVDSLETMFSESPQEPSFISTMNDLKAREDYVEYQMNLLHIEQFNLEINKREFAIEQQEFVIDTVALNALKTTLQSEREAIDGARNQFGMDLLQFNRETVSYNHKIIELEAQKLQLQHERDDLLNEKQVFGEEILTANHDINQSQLEIDNAINRIKANLSVSRKDDLADAVVKREADEPPLDKPPLDKLKQQAIVKVYRLK</sequence>
<keyword evidence="1" id="KW-0175">Coiled coil</keyword>
<evidence type="ECO:0000313" key="2">
    <source>
        <dbReference type="EMBL" id="CAL8076872.1"/>
    </source>
</evidence>
<keyword evidence="3" id="KW-1185">Reference proteome</keyword>
<accession>A0ABP1PTF4</accession>
<organism evidence="2 3">
    <name type="scientific">Orchesella dallaii</name>
    <dbReference type="NCBI Taxonomy" id="48710"/>
    <lineage>
        <taxon>Eukaryota</taxon>
        <taxon>Metazoa</taxon>
        <taxon>Ecdysozoa</taxon>
        <taxon>Arthropoda</taxon>
        <taxon>Hexapoda</taxon>
        <taxon>Collembola</taxon>
        <taxon>Entomobryomorpha</taxon>
        <taxon>Entomobryoidea</taxon>
        <taxon>Orchesellidae</taxon>
        <taxon>Orchesellinae</taxon>
        <taxon>Orchesella</taxon>
    </lineage>
</organism>